<dbReference type="Proteomes" id="UP000238801">
    <property type="component" value="Unassembled WGS sequence"/>
</dbReference>
<keyword evidence="19" id="KW-1185">Reference proteome</keyword>
<dbReference type="AlphaFoldDB" id="A0A2T0X703"/>
<organism evidence="18 19">
    <name type="scientific">Hasllibacter halocynthiae</name>
    <dbReference type="NCBI Taxonomy" id="595589"/>
    <lineage>
        <taxon>Bacteria</taxon>
        <taxon>Pseudomonadati</taxon>
        <taxon>Pseudomonadota</taxon>
        <taxon>Alphaproteobacteria</taxon>
        <taxon>Rhodobacterales</taxon>
        <taxon>Roseobacteraceae</taxon>
        <taxon>Hasllibacter</taxon>
    </lineage>
</organism>
<evidence type="ECO:0000256" key="8">
    <source>
        <dbReference type="ARBA" id="ARBA00023047"/>
    </source>
</evidence>
<dbReference type="RefSeq" id="WP_211292349.1">
    <property type="nucleotide sequence ID" value="NZ_PVTT01000001.1"/>
</dbReference>
<keyword evidence="3" id="KW-0813">Transport</keyword>
<accession>A0A2T0X703</accession>
<dbReference type="GO" id="GO:0006811">
    <property type="term" value="P:monoatomic ion transport"/>
    <property type="evidence" value="ECO:0007669"/>
    <property type="project" value="UniProtKB-KW"/>
</dbReference>
<evidence type="ECO:0000256" key="3">
    <source>
        <dbReference type="ARBA" id="ARBA00022448"/>
    </source>
</evidence>
<keyword evidence="15" id="KW-1133">Transmembrane helix</keyword>
<keyword evidence="4" id="KW-1134">Transmembrane beta strand</keyword>
<dbReference type="Pfam" id="PF22461">
    <property type="entry name" value="SLBB_2"/>
    <property type="match status" value="1"/>
</dbReference>
<evidence type="ECO:0000256" key="7">
    <source>
        <dbReference type="ARBA" id="ARBA00022729"/>
    </source>
</evidence>
<dbReference type="InterPro" id="IPR054765">
    <property type="entry name" value="SLBB_dom"/>
</dbReference>
<comment type="subcellular location">
    <subcellularLocation>
        <location evidence="1">Cell outer membrane</location>
        <topology evidence="1">Multi-pass membrane protein</topology>
    </subcellularLocation>
</comment>
<dbReference type="GO" id="GO:0046930">
    <property type="term" value="C:pore complex"/>
    <property type="evidence" value="ECO:0007669"/>
    <property type="project" value="UniProtKB-KW"/>
</dbReference>
<evidence type="ECO:0000256" key="6">
    <source>
        <dbReference type="ARBA" id="ARBA00022692"/>
    </source>
</evidence>
<gene>
    <name evidence="18" type="ORF">BCF33_0326</name>
</gene>
<keyword evidence="6 15" id="KW-0812">Transmembrane</keyword>
<proteinExistence type="inferred from homology"/>
<comment type="caution">
    <text evidence="18">The sequence shown here is derived from an EMBL/GenBank/DDBJ whole genome shotgun (WGS) entry which is preliminary data.</text>
</comment>
<evidence type="ECO:0000313" key="18">
    <source>
        <dbReference type="EMBL" id="PRY94730.1"/>
    </source>
</evidence>
<evidence type="ECO:0000256" key="11">
    <source>
        <dbReference type="ARBA" id="ARBA00023136"/>
    </source>
</evidence>
<dbReference type="GO" id="GO:0015288">
    <property type="term" value="F:porin activity"/>
    <property type="evidence" value="ECO:0007669"/>
    <property type="project" value="UniProtKB-KW"/>
</dbReference>
<keyword evidence="12" id="KW-0564">Palmitate</keyword>
<name>A0A2T0X703_9RHOB</name>
<evidence type="ECO:0000256" key="10">
    <source>
        <dbReference type="ARBA" id="ARBA00023114"/>
    </source>
</evidence>
<keyword evidence="11 15" id="KW-0472">Membrane</keyword>
<keyword evidence="10" id="KW-0626">Porin</keyword>
<evidence type="ECO:0000256" key="15">
    <source>
        <dbReference type="SAM" id="Phobius"/>
    </source>
</evidence>
<dbReference type="Pfam" id="PF02563">
    <property type="entry name" value="Poly_export"/>
    <property type="match status" value="1"/>
</dbReference>
<evidence type="ECO:0000256" key="14">
    <source>
        <dbReference type="ARBA" id="ARBA00023288"/>
    </source>
</evidence>
<keyword evidence="5" id="KW-0762">Sugar transport</keyword>
<dbReference type="GO" id="GO:0015159">
    <property type="term" value="F:polysaccharide transmembrane transporter activity"/>
    <property type="evidence" value="ECO:0007669"/>
    <property type="project" value="InterPro"/>
</dbReference>
<keyword evidence="9" id="KW-0406">Ion transport</keyword>
<feature type="transmembrane region" description="Helical" evidence="15">
    <location>
        <begin position="21"/>
        <end position="40"/>
    </location>
</feature>
<sequence>MAQDEGGGQLSQSIAGRRTRIMTGAALSAVLGLGACGILPRIGPSKGEIYEGSVLRSGDAFVVEVNDRVTRATAVVPALTFDRHFLAAGAIGADTIRPGDVIGLTVFENVEEGLLATGGAGAAALPELQVDESGFIFVPYAGRIRAAGQTPEALRRIITARLDEQTPDPQVLVQRVAGDGASVSIVFPGAGSSVVPLQRATRTLLPALAAAGAVPANPETAQVTITRAGRSRSVWYDELLREPALDIALRDGDAIVVDNPPLSFTALGATGAQTQVRFEERTTSALEAIAQVGGLSPTTADPTGVFVLRNEAEPVAAQVLGRGDLQGAQRMIYVLDLTRPNGLFEARDFLIRDGDTVYVTEAPYAQFTRIITSITGAATAATGLPDTLAGG</sequence>
<reference evidence="18 19" key="1">
    <citation type="submission" date="2018-03" db="EMBL/GenBank/DDBJ databases">
        <title>Genomic Encyclopedia of Archaeal and Bacterial Type Strains, Phase II (KMG-II): from individual species to whole genera.</title>
        <authorList>
            <person name="Goeker M."/>
        </authorList>
    </citation>
    <scope>NUCLEOTIDE SEQUENCE [LARGE SCALE GENOMIC DNA]</scope>
    <source>
        <strain evidence="18 19">DSM 29318</strain>
    </source>
</reference>
<evidence type="ECO:0000256" key="12">
    <source>
        <dbReference type="ARBA" id="ARBA00023139"/>
    </source>
</evidence>
<dbReference type="GO" id="GO:0009279">
    <property type="term" value="C:cell outer membrane"/>
    <property type="evidence" value="ECO:0007669"/>
    <property type="project" value="UniProtKB-SubCell"/>
</dbReference>
<keyword evidence="8" id="KW-0625">Polysaccharide transport</keyword>
<dbReference type="Gene3D" id="3.30.1950.10">
    <property type="entry name" value="wza like domain"/>
    <property type="match status" value="1"/>
</dbReference>
<keyword evidence="14" id="KW-0449">Lipoprotein</keyword>
<evidence type="ECO:0000256" key="9">
    <source>
        <dbReference type="ARBA" id="ARBA00023065"/>
    </source>
</evidence>
<evidence type="ECO:0000256" key="1">
    <source>
        <dbReference type="ARBA" id="ARBA00004571"/>
    </source>
</evidence>
<evidence type="ECO:0000259" key="17">
    <source>
        <dbReference type="Pfam" id="PF22461"/>
    </source>
</evidence>
<dbReference type="PANTHER" id="PTHR33619">
    <property type="entry name" value="POLYSACCHARIDE EXPORT PROTEIN GFCE-RELATED"/>
    <property type="match status" value="1"/>
</dbReference>
<dbReference type="EMBL" id="PVTT01000001">
    <property type="protein sequence ID" value="PRY94730.1"/>
    <property type="molecule type" value="Genomic_DNA"/>
</dbReference>
<evidence type="ECO:0000259" key="16">
    <source>
        <dbReference type="Pfam" id="PF02563"/>
    </source>
</evidence>
<evidence type="ECO:0000256" key="5">
    <source>
        <dbReference type="ARBA" id="ARBA00022597"/>
    </source>
</evidence>
<comment type="similarity">
    <text evidence="2">Belongs to the BexD/CtrA/VexA family.</text>
</comment>
<dbReference type="PANTHER" id="PTHR33619:SF3">
    <property type="entry name" value="POLYSACCHARIDE EXPORT PROTEIN GFCE-RELATED"/>
    <property type="match status" value="1"/>
</dbReference>
<keyword evidence="7" id="KW-0732">Signal</keyword>
<evidence type="ECO:0000256" key="13">
    <source>
        <dbReference type="ARBA" id="ARBA00023237"/>
    </source>
</evidence>
<protein>
    <submittedName>
        <fullName evidence="18">Polysaccharide export outer membrane protein</fullName>
    </submittedName>
</protein>
<feature type="domain" description="Polysaccharide export protein N-terminal" evidence="16">
    <location>
        <begin position="95"/>
        <end position="174"/>
    </location>
</feature>
<keyword evidence="13" id="KW-0998">Cell outer membrane</keyword>
<dbReference type="Gene3D" id="3.10.560.10">
    <property type="entry name" value="Outer membrane lipoprotein wza domain like"/>
    <property type="match status" value="2"/>
</dbReference>
<dbReference type="InterPro" id="IPR049712">
    <property type="entry name" value="Poly_export"/>
</dbReference>
<evidence type="ECO:0000313" key="19">
    <source>
        <dbReference type="Proteomes" id="UP000238801"/>
    </source>
</evidence>
<dbReference type="InterPro" id="IPR003715">
    <property type="entry name" value="Poly_export_N"/>
</dbReference>
<evidence type="ECO:0000256" key="2">
    <source>
        <dbReference type="ARBA" id="ARBA00009450"/>
    </source>
</evidence>
<evidence type="ECO:0000256" key="4">
    <source>
        <dbReference type="ARBA" id="ARBA00022452"/>
    </source>
</evidence>
<feature type="domain" description="SLBB" evidence="17">
    <location>
        <begin position="268"/>
        <end position="359"/>
    </location>
</feature>